<accession>E2FYW2</accession>
<feature type="domain" description="HTH cro/C1-type" evidence="1">
    <location>
        <begin position="37"/>
        <end position="73"/>
    </location>
</feature>
<dbReference type="EMBL" id="HM211303">
    <property type="protein sequence ID" value="ADN95140.1"/>
    <property type="molecule type" value="Genomic_DNA"/>
</dbReference>
<proteinExistence type="predicted"/>
<name>E2FYW2_STAAU</name>
<organism evidence="2">
    <name type="scientific">Staphylococcus aureus</name>
    <dbReference type="NCBI Taxonomy" id="1280"/>
    <lineage>
        <taxon>Bacteria</taxon>
        <taxon>Bacillati</taxon>
        <taxon>Bacillota</taxon>
        <taxon>Bacilli</taxon>
        <taxon>Bacillales</taxon>
        <taxon>Staphylococcaceae</taxon>
        <taxon>Staphylococcus</taxon>
    </lineage>
</organism>
<dbReference type="Gene3D" id="1.10.260.40">
    <property type="entry name" value="lambda repressor-like DNA-binding domains"/>
    <property type="match status" value="1"/>
</dbReference>
<dbReference type="InterPro" id="IPR010982">
    <property type="entry name" value="Lambda_DNA-bd_dom_sf"/>
</dbReference>
<dbReference type="GO" id="GO:0003677">
    <property type="term" value="F:DNA binding"/>
    <property type="evidence" value="ECO:0007669"/>
    <property type="project" value="InterPro"/>
</dbReference>
<dbReference type="CDD" id="cd00093">
    <property type="entry name" value="HTH_XRE"/>
    <property type="match status" value="1"/>
</dbReference>
<dbReference type="PROSITE" id="PS50943">
    <property type="entry name" value="HTH_CROC1"/>
    <property type="match status" value="1"/>
</dbReference>
<evidence type="ECO:0000259" key="1">
    <source>
        <dbReference type="PROSITE" id="PS50943"/>
    </source>
</evidence>
<dbReference type="InterPro" id="IPR001387">
    <property type="entry name" value="Cro/C1-type_HTH"/>
</dbReference>
<gene>
    <name evidence="2" type="primary">stl</name>
</gene>
<reference evidence="2" key="1">
    <citation type="journal article" date="2010" name="Mol. Microbiol.">
        <title>Adaptation of Staphylococcus aureus to ruminant and equine hosts involves SaPI-carried variants of von Willebrand factor-binding protein.</title>
        <authorList>
            <person name="Viana D."/>
            <person name="Blanco J."/>
            <person name="Tormo-Mas M.A."/>
            <person name="Selva L."/>
            <person name="Guinane C.M."/>
            <person name="Baselga R."/>
            <person name="Corpa J.M."/>
            <person name="Lasa I."/>
            <person name="Novick R.P."/>
            <person name="Fitzgerald J.R."/>
            <person name="Penades J.R."/>
        </authorList>
    </citation>
    <scope>NUCLEOTIDE SEQUENCE</scope>
    <source>
        <strain evidence="2">BA4</strain>
    </source>
</reference>
<evidence type="ECO:0000313" key="2">
    <source>
        <dbReference type="EMBL" id="ADN95140.1"/>
    </source>
</evidence>
<sequence>MPRPSLSYHEKILRKAIGKNLKRLSEGRRKQKYPQHTNIPTSTLSGYFAERSTINPENTEKLATFFNVSLEKIDPRFSRNMLFLEDSDDEEYSLTVEILDMIEQLNKENKYKAFINTQKLLINQEKTN</sequence>
<protein>
    <submittedName>
        <fullName evidence="2">Stl</fullName>
    </submittedName>
</protein>
<dbReference type="AlphaFoldDB" id="E2FYW2"/>